<sequence>MLGELVKMKLTGYHDVGFKERTGEEYTAVVNPETYTLNYEIQANQESAGGTSANQSTFNKIAPRKLEFEFLFDSTGALTQTGTAPPRSVGTSQGVWEQVEQLKKTSFDFIGETHQPPYVELAWGKLIFKCKTEKINITYKLFKPDGTPVRAIAKVSFVEVINDELRTKKEKTASPDLTHLRTVQEGDTLPLMCHRIYGDSTLYREVARVNKLVNFRKLPTGMRLFFPPIDKQQTVNRKP</sequence>
<evidence type="ECO:0000313" key="3">
    <source>
        <dbReference type="Proteomes" id="UP000326344"/>
    </source>
</evidence>
<organism evidence="2 3">
    <name type="scientific">Larkinella humicola</name>
    <dbReference type="NCBI Taxonomy" id="2607654"/>
    <lineage>
        <taxon>Bacteria</taxon>
        <taxon>Pseudomonadati</taxon>
        <taxon>Bacteroidota</taxon>
        <taxon>Cytophagia</taxon>
        <taxon>Cytophagales</taxon>
        <taxon>Spirosomataceae</taxon>
        <taxon>Larkinella</taxon>
    </lineage>
</organism>
<evidence type="ECO:0000313" key="2">
    <source>
        <dbReference type="EMBL" id="KAA9347812.1"/>
    </source>
</evidence>
<gene>
    <name evidence="2" type="ORF">F0P93_24600</name>
</gene>
<dbReference type="RefSeq" id="WP_150880391.1">
    <property type="nucleotide sequence ID" value="NZ_VTWS01000007.1"/>
</dbReference>
<dbReference type="Proteomes" id="UP000326344">
    <property type="component" value="Unassembled WGS sequence"/>
</dbReference>
<accession>A0A5N1J8M1</accession>
<proteinExistence type="predicted"/>
<feature type="domain" description="Contractile injection system tube protein N-terminal" evidence="1">
    <location>
        <begin position="4"/>
        <end position="167"/>
    </location>
</feature>
<keyword evidence="3" id="KW-1185">Reference proteome</keyword>
<dbReference type="InterPro" id="IPR045361">
    <property type="entry name" value="CIS_tube_prot_N"/>
</dbReference>
<dbReference type="Pfam" id="PF19266">
    <property type="entry name" value="CIS_tube"/>
    <property type="match status" value="1"/>
</dbReference>
<protein>
    <submittedName>
        <fullName evidence="2">LysM peptidoglycan-binding domain-containing protein</fullName>
    </submittedName>
</protein>
<comment type="caution">
    <text evidence="2">The sequence shown here is derived from an EMBL/GenBank/DDBJ whole genome shotgun (WGS) entry which is preliminary data.</text>
</comment>
<dbReference type="EMBL" id="VTWS01000007">
    <property type="protein sequence ID" value="KAA9347812.1"/>
    <property type="molecule type" value="Genomic_DNA"/>
</dbReference>
<dbReference type="AlphaFoldDB" id="A0A5N1J8M1"/>
<evidence type="ECO:0000259" key="1">
    <source>
        <dbReference type="Pfam" id="PF19266"/>
    </source>
</evidence>
<reference evidence="2 3" key="1">
    <citation type="submission" date="2019-09" db="EMBL/GenBank/DDBJ databases">
        <title>Genome Sequence of Larkinella sp MA1.</title>
        <authorList>
            <person name="Srinivasan S."/>
        </authorList>
    </citation>
    <scope>NUCLEOTIDE SEQUENCE [LARGE SCALE GENOMIC DNA]</scope>
    <source>
        <strain evidence="2 3">MA1</strain>
    </source>
</reference>
<name>A0A5N1J8M1_9BACT</name>